<gene>
    <name evidence="2" type="ORF">CUNI_LOCUS3598</name>
</gene>
<organism evidence="2 3">
    <name type="scientific">Candidula unifasciata</name>
    <dbReference type="NCBI Taxonomy" id="100452"/>
    <lineage>
        <taxon>Eukaryota</taxon>
        <taxon>Metazoa</taxon>
        <taxon>Spiralia</taxon>
        <taxon>Lophotrochozoa</taxon>
        <taxon>Mollusca</taxon>
        <taxon>Gastropoda</taxon>
        <taxon>Heterobranchia</taxon>
        <taxon>Euthyneura</taxon>
        <taxon>Panpulmonata</taxon>
        <taxon>Eupulmonata</taxon>
        <taxon>Stylommatophora</taxon>
        <taxon>Helicina</taxon>
        <taxon>Helicoidea</taxon>
        <taxon>Geomitridae</taxon>
        <taxon>Candidula</taxon>
    </lineage>
</organism>
<evidence type="ECO:0000313" key="2">
    <source>
        <dbReference type="EMBL" id="CAG5118040.1"/>
    </source>
</evidence>
<dbReference type="OrthoDB" id="6143296at2759"/>
<keyword evidence="3" id="KW-1185">Reference proteome</keyword>
<dbReference type="EMBL" id="CAJHNH020000491">
    <property type="protein sequence ID" value="CAG5118040.1"/>
    <property type="molecule type" value="Genomic_DNA"/>
</dbReference>
<evidence type="ECO:0000256" key="1">
    <source>
        <dbReference type="SAM" id="SignalP"/>
    </source>
</evidence>
<feature type="signal peptide" evidence="1">
    <location>
        <begin position="1"/>
        <end position="16"/>
    </location>
</feature>
<reference evidence="2" key="1">
    <citation type="submission" date="2021-04" db="EMBL/GenBank/DDBJ databases">
        <authorList>
            <consortium name="Molecular Ecology Group"/>
        </authorList>
    </citation>
    <scope>NUCLEOTIDE SEQUENCE</scope>
</reference>
<feature type="non-terminal residue" evidence="2">
    <location>
        <position position="240"/>
    </location>
</feature>
<evidence type="ECO:0000313" key="3">
    <source>
        <dbReference type="Proteomes" id="UP000678393"/>
    </source>
</evidence>
<evidence type="ECO:0008006" key="4">
    <source>
        <dbReference type="Google" id="ProtNLM"/>
    </source>
</evidence>
<feature type="chain" id="PRO_5035764369" description="Secreted protein" evidence="1">
    <location>
        <begin position="17"/>
        <end position="240"/>
    </location>
</feature>
<keyword evidence="1" id="KW-0732">Signal</keyword>
<name>A0A8S3YSQ8_9EUPU</name>
<proteinExistence type="predicted"/>
<sequence>AYMYFLFFSAIVFARGSCVNLATKKAMACTSQLDIGGIFAGSSPNKPIGQGNIDRLVQACRNGDLLTAIGCLEMAVDECRDNRSDSTLVFKKMIDTKKARTSIDYFCYNIRVYNSSVECIELHHREQDVCAQDAKSSYYLQSSSAGDVDSLLLFHCQFYEALMTCVQNVLQVKCSQEAANLVRTVMEGFKPPVCSEKATTVSVVKTDDNGDSDTAGSCCYRPSTHNSLMILFIAMLLFLC</sequence>
<protein>
    <recommendedName>
        <fullName evidence="4">Secreted protein</fullName>
    </recommendedName>
</protein>
<comment type="caution">
    <text evidence="2">The sequence shown here is derived from an EMBL/GenBank/DDBJ whole genome shotgun (WGS) entry which is preliminary data.</text>
</comment>
<dbReference type="Proteomes" id="UP000678393">
    <property type="component" value="Unassembled WGS sequence"/>
</dbReference>
<accession>A0A8S3YSQ8</accession>
<dbReference type="AlphaFoldDB" id="A0A8S3YSQ8"/>